<dbReference type="AlphaFoldDB" id="A0AAD9IGN2"/>
<dbReference type="GO" id="GO:0004364">
    <property type="term" value="F:glutathione transferase activity"/>
    <property type="evidence" value="ECO:0007669"/>
    <property type="project" value="TreeGrafter"/>
</dbReference>
<name>A0AAD9IGN2_PROWI</name>
<dbReference type="SUPFAM" id="SSF52833">
    <property type="entry name" value="Thioredoxin-like"/>
    <property type="match status" value="1"/>
</dbReference>
<dbReference type="EMBL" id="JASFZW010000007">
    <property type="protein sequence ID" value="KAK2077263.1"/>
    <property type="molecule type" value="Genomic_DNA"/>
</dbReference>
<dbReference type="Gene3D" id="3.40.30.10">
    <property type="entry name" value="Glutaredoxin"/>
    <property type="match status" value="1"/>
</dbReference>
<dbReference type="InterPro" id="IPR040079">
    <property type="entry name" value="Glutathione_S-Trfase"/>
</dbReference>
<dbReference type="PANTHER" id="PTHR43917:SF8">
    <property type="entry name" value="GH16740P-RELATED"/>
    <property type="match status" value="1"/>
</dbReference>
<evidence type="ECO:0000259" key="3">
    <source>
        <dbReference type="PROSITE" id="PS50404"/>
    </source>
</evidence>
<accession>A0AAD9IGN2</accession>
<evidence type="ECO:0008006" key="7">
    <source>
        <dbReference type="Google" id="ProtNLM"/>
    </source>
</evidence>
<comment type="subcellular location">
    <subcellularLocation>
        <location evidence="1">Cytoplasm</location>
    </subcellularLocation>
</comment>
<evidence type="ECO:0000256" key="1">
    <source>
        <dbReference type="ARBA" id="ARBA00004496"/>
    </source>
</evidence>
<protein>
    <recommendedName>
        <fullName evidence="7">Glutathione transferase</fullName>
    </recommendedName>
</protein>
<comment type="caution">
    <text evidence="5">The sequence shown here is derived from an EMBL/GenBank/DDBJ whole genome shotgun (WGS) entry which is preliminary data.</text>
</comment>
<dbReference type="InterPro" id="IPR036282">
    <property type="entry name" value="Glutathione-S-Trfase_C_sf"/>
</dbReference>
<dbReference type="Gene3D" id="1.20.1050.10">
    <property type="match status" value="2"/>
</dbReference>
<dbReference type="InterPro" id="IPR004046">
    <property type="entry name" value="GST_C"/>
</dbReference>
<keyword evidence="2" id="KW-0963">Cytoplasm</keyword>
<dbReference type="InterPro" id="IPR004045">
    <property type="entry name" value="Glutathione_S-Trfase_N"/>
</dbReference>
<organism evidence="5 6">
    <name type="scientific">Prototheca wickerhamii</name>
    <dbReference type="NCBI Taxonomy" id="3111"/>
    <lineage>
        <taxon>Eukaryota</taxon>
        <taxon>Viridiplantae</taxon>
        <taxon>Chlorophyta</taxon>
        <taxon>core chlorophytes</taxon>
        <taxon>Trebouxiophyceae</taxon>
        <taxon>Chlorellales</taxon>
        <taxon>Chlorellaceae</taxon>
        <taxon>Prototheca</taxon>
    </lineage>
</organism>
<dbReference type="Pfam" id="PF13417">
    <property type="entry name" value="GST_N_3"/>
    <property type="match status" value="1"/>
</dbReference>
<dbReference type="GO" id="GO:0005737">
    <property type="term" value="C:cytoplasm"/>
    <property type="evidence" value="ECO:0007669"/>
    <property type="project" value="UniProtKB-SubCell"/>
</dbReference>
<dbReference type="InterPro" id="IPR010987">
    <property type="entry name" value="Glutathione-S-Trfase_C-like"/>
</dbReference>
<gene>
    <name evidence="5" type="ORF">QBZ16_004897</name>
</gene>
<dbReference type="PROSITE" id="PS50404">
    <property type="entry name" value="GST_NTER"/>
    <property type="match status" value="1"/>
</dbReference>
<evidence type="ECO:0000256" key="2">
    <source>
        <dbReference type="ARBA" id="ARBA00022490"/>
    </source>
</evidence>
<dbReference type="SUPFAM" id="SSF47616">
    <property type="entry name" value="GST C-terminal domain-like"/>
    <property type="match status" value="2"/>
</dbReference>
<dbReference type="SFLD" id="SFLDG00358">
    <property type="entry name" value="Main_(cytGST)"/>
    <property type="match status" value="1"/>
</dbReference>
<dbReference type="InterPro" id="IPR051369">
    <property type="entry name" value="GST_Theta"/>
</dbReference>
<sequence length="389" mass="42987">MSVRDYLGTRRSLSVRKTVAMSDKLQVYYYCLSAPSRAVRVFVETNNIPHDLHTVSVVAGETHSPEYLKINPVGTVPFIQDADFGLVDSGAIMAYLSDRFDVPNHWYPKDIKARAKVNAVLLWHGSTLRLGSGNLMNYRVLYPLLGGKPRQEDIVTGFLLPALQTALKDINDVYLKDTDFVAGSEISIADLLLSFEIEQNRFQDASGQSPNFAQLLEPYPKEDPKARAKVNAALFWFGYKLRAPAMQLFTRRIMLPVFVGKDGESADIVDGVAVPGLKAAFKTMETAFLAGQDFVAGSDISIADLLFACEIDELRLQDAHGKSPSFEELLAEYPGVRAWLQRVSDRCGPYYARANAAVVVAAQEFAKKFKDAEYQIDFAAIGAVGETPV</sequence>
<dbReference type="InterPro" id="IPR036249">
    <property type="entry name" value="Thioredoxin-like_sf"/>
</dbReference>
<reference evidence="5" key="1">
    <citation type="submission" date="2021-01" db="EMBL/GenBank/DDBJ databases">
        <authorList>
            <person name="Eckstrom K.M.E."/>
        </authorList>
    </citation>
    <scope>NUCLEOTIDE SEQUENCE</scope>
    <source>
        <strain evidence="5">UVCC 0001</strain>
    </source>
</reference>
<feature type="domain" description="GST N-terminal" evidence="3">
    <location>
        <begin position="23"/>
        <end position="104"/>
    </location>
</feature>
<keyword evidence="6" id="KW-1185">Reference proteome</keyword>
<dbReference type="PANTHER" id="PTHR43917">
    <property type="match status" value="1"/>
</dbReference>
<evidence type="ECO:0000313" key="5">
    <source>
        <dbReference type="EMBL" id="KAK2077263.1"/>
    </source>
</evidence>
<dbReference type="PROSITE" id="PS50405">
    <property type="entry name" value="GST_CTER"/>
    <property type="match status" value="1"/>
</dbReference>
<dbReference type="Pfam" id="PF00043">
    <property type="entry name" value="GST_C"/>
    <property type="match status" value="1"/>
</dbReference>
<dbReference type="GO" id="GO:0006749">
    <property type="term" value="P:glutathione metabolic process"/>
    <property type="evidence" value="ECO:0007669"/>
    <property type="project" value="TreeGrafter"/>
</dbReference>
<evidence type="ECO:0000313" key="6">
    <source>
        <dbReference type="Proteomes" id="UP001255856"/>
    </source>
</evidence>
<feature type="domain" description="GST C-terminal" evidence="4">
    <location>
        <begin position="223"/>
        <end position="369"/>
    </location>
</feature>
<evidence type="ECO:0000259" key="4">
    <source>
        <dbReference type="PROSITE" id="PS50405"/>
    </source>
</evidence>
<dbReference type="SFLD" id="SFLDS00019">
    <property type="entry name" value="Glutathione_Transferase_(cytos"/>
    <property type="match status" value="1"/>
</dbReference>
<dbReference type="Proteomes" id="UP001255856">
    <property type="component" value="Unassembled WGS sequence"/>
</dbReference>
<proteinExistence type="predicted"/>